<evidence type="ECO:0000313" key="2">
    <source>
        <dbReference type="Proteomes" id="UP000237000"/>
    </source>
</evidence>
<gene>
    <name evidence="1" type="ORF">TorRG33x02_103880</name>
</gene>
<dbReference type="EMBL" id="JXTC01000056">
    <property type="protein sequence ID" value="PON93685.1"/>
    <property type="molecule type" value="Genomic_DNA"/>
</dbReference>
<keyword evidence="2" id="KW-1185">Reference proteome</keyword>
<dbReference type="AlphaFoldDB" id="A0A2P5F7D4"/>
<organism evidence="1 2">
    <name type="scientific">Trema orientale</name>
    <name type="common">Charcoal tree</name>
    <name type="synonym">Celtis orientalis</name>
    <dbReference type="NCBI Taxonomy" id="63057"/>
    <lineage>
        <taxon>Eukaryota</taxon>
        <taxon>Viridiplantae</taxon>
        <taxon>Streptophyta</taxon>
        <taxon>Embryophyta</taxon>
        <taxon>Tracheophyta</taxon>
        <taxon>Spermatophyta</taxon>
        <taxon>Magnoliopsida</taxon>
        <taxon>eudicotyledons</taxon>
        <taxon>Gunneridae</taxon>
        <taxon>Pentapetalae</taxon>
        <taxon>rosids</taxon>
        <taxon>fabids</taxon>
        <taxon>Rosales</taxon>
        <taxon>Cannabaceae</taxon>
        <taxon>Trema</taxon>
    </lineage>
</organism>
<dbReference type="OrthoDB" id="1741506at2759"/>
<feature type="non-terminal residue" evidence="1">
    <location>
        <position position="73"/>
    </location>
</feature>
<name>A0A2P5F7D4_TREOI</name>
<dbReference type="Proteomes" id="UP000237000">
    <property type="component" value="Unassembled WGS sequence"/>
</dbReference>
<dbReference type="InParanoid" id="A0A2P5F7D4"/>
<accession>A0A2P5F7D4</accession>
<sequence length="73" mass="8284">MKHLNKAEFPPCLVNNRWLKDAKDIDPSTLGQERKCPHPNVIENTRYGGVSTQSNLAAYYSTKSSQAYNRAMK</sequence>
<evidence type="ECO:0000313" key="1">
    <source>
        <dbReference type="EMBL" id="PON93685.1"/>
    </source>
</evidence>
<comment type="caution">
    <text evidence="1">The sequence shown here is derived from an EMBL/GenBank/DDBJ whole genome shotgun (WGS) entry which is preliminary data.</text>
</comment>
<proteinExistence type="predicted"/>
<reference evidence="2" key="1">
    <citation type="submission" date="2016-06" db="EMBL/GenBank/DDBJ databases">
        <title>Parallel loss of symbiosis genes in relatives of nitrogen-fixing non-legume Parasponia.</title>
        <authorList>
            <person name="Van Velzen R."/>
            <person name="Holmer R."/>
            <person name="Bu F."/>
            <person name="Rutten L."/>
            <person name="Van Zeijl A."/>
            <person name="Liu W."/>
            <person name="Santuari L."/>
            <person name="Cao Q."/>
            <person name="Sharma T."/>
            <person name="Shen D."/>
            <person name="Roswanjaya Y."/>
            <person name="Wardhani T."/>
            <person name="Kalhor M.S."/>
            <person name="Jansen J."/>
            <person name="Van den Hoogen J."/>
            <person name="Gungor B."/>
            <person name="Hartog M."/>
            <person name="Hontelez J."/>
            <person name="Verver J."/>
            <person name="Yang W.-C."/>
            <person name="Schijlen E."/>
            <person name="Repin R."/>
            <person name="Schilthuizen M."/>
            <person name="Schranz E."/>
            <person name="Heidstra R."/>
            <person name="Miyata K."/>
            <person name="Fedorova E."/>
            <person name="Kohlen W."/>
            <person name="Bisseling T."/>
            <person name="Smit S."/>
            <person name="Geurts R."/>
        </authorList>
    </citation>
    <scope>NUCLEOTIDE SEQUENCE [LARGE SCALE GENOMIC DNA]</scope>
    <source>
        <strain evidence="2">cv. RG33-2</strain>
    </source>
</reference>
<protein>
    <submittedName>
        <fullName evidence="1">Uncharacterized protein</fullName>
    </submittedName>
</protein>